<keyword evidence="4" id="KW-0804">Transcription</keyword>
<name>A0A9N9LVS2_9HELO</name>
<evidence type="ECO:0000313" key="8">
    <source>
        <dbReference type="Proteomes" id="UP000701801"/>
    </source>
</evidence>
<keyword evidence="2" id="KW-0479">Metal-binding</keyword>
<dbReference type="GO" id="GO:0046872">
    <property type="term" value="F:metal ion binding"/>
    <property type="evidence" value="ECO:0007669"/>
    <property type="project" value="UniProtKB-KW"/>
</dbReference>
<gene>
    <name evidence="7" type="ORF">HYALB_00013244</name>
</gene>
<evidence type="ECO:0000256" key="2">
    <source>
        <dbReference type="ARBA" id="ARBA00022723"/>
    </source>
</evidence>
<dbReference type="PANTHER" id="PTHR47338:SF20">
    <property type="entry name" value="ZN(II)2CYS6 TRANSCRIPTION FACTOR (EUROFUNG)"/>
    <property type="match status" value="1"/>
</dbReference>
<organism evidence="7 8">
    <name type="scientific">Hymenoscyphus albidus</name>
    <dbReference type="NCBI Taxonomy" id="595503"/>
    <lineage>
        <taxon>Eukaryota</taxon>
        <taxon>Fungi</taxon>
        <taxon>Dikarya</taxon>
        <taxon>Ascomycota</taxon>
        <taxon>Pezizomycotina</taxon>
        <taxon>Leotiomycetes</taxon>
        <taxon>Helotiales</taxon>
        <taxon>Helotiaceae</taxon>
        <taxon>Hymenoscyphus</taxon>
    </lineage>
</organism>
<keyword evidence="8" id="KW-1185">Reference proteome</keyword>
<evidence type="ECO:0000256" key="6">
    <source>
        <dbReference type="SAM" id="MobiDB-lite"/>
    </source>
</evidence>
<evidence type="ECO:0000256" key="1">
    <source>
        <dbReference type="ARBA" id="ARBA00004123"/>
    </source>
</evidence>
<feature type="region of interest" description="Disordered" evidence="6">
    <location>
        <begin position="20"/>
        <end position="43"/>
    </location>
</feature>
<dbReference type="InterPro" id="IPR050815">
    <property type="entry name" value="TF_fung"/>
</dbReference>
<evidence type="ECO:0008006" key="9">
    <source>
        <dbReference type="Google" id="ProtNLM"/>
    </source>
</evidence>
<evidence type="ECO:0000313" key="7">
    <source>
        <dbReference type="EMBL" id="CAG8978426.1"/>
    </source>
</evidence>
<comment type="subcellular location">
    <subcellularLocation>
        <location evidence="1">Nucleus</location>
    </subcellularLocation>
</comment>
<dbReference type="EMBL" id="CAJVRM010000258">
    <property type="protein sequence ID" value="CAG8978426.1"/>
    <property type="molecule type" value="Genomic_DNA"/>
</dbReference>
<evidence type="ECO:0000256" key="4">
    <source>
        <dbReference type="ARBA" id="ARBA00023163"/>
    </source>
</evidence>
<dbReference type="GO" id="GO:0005634">
    <property type="term" value="C:nucleus"/>
    <property type="evidence" value="ECO:0007669"/>
    <property type="project" value="UniProtKB-SubCell"/>
</dbReference>
<dbReference type="Proteomes" id="UP000701801">
    <property type="component" value="Unassembled WGS sequence"/>
</dbReference>
<evidence type="ECO:0000256" key="3">
    <source>
        <dbReference type="ARBA" id="ARBA00023015"/>
    </source>
</evidence>
<dbReference type="AlphaFoldDB" id="A0A9N9LVS2"/>
<accession>A0A9N9LVS2</accession>
<keyword evidence="3" id="KW-0805">Transcription regulation</keyword>
<comment type="caution">
    <text evidence="7">The sequence shown here is derived from an EMBL/GenBank/DDBJ whole genome shotgun (WGS) entry which is preliminary data.</text>
</comment>
<dbReference type="PANTHER" id="PTHR47338">
    <property type="entry name" value="ZN(II)2CYS6 TRANSCRIPTION FACTOR (EUROFUNG)-RELATED"/>
    <property type="match status" value="1"/>
</dbReference>
<sequence>MKIPNRLGRKCVYDTQISQSLASPPSAGPSRTRSAEPSGSSSKVPVFSEAFLRTAIIQQLSGKTMKDILASYQEGIHNWFPIVSSSHLDVRLPHNWEESTSEVTLLLASMALATTMPLSSISQVWKESQGVYYLCKSLLGFLDALDKNSLDLLQARVLLVVFEMGHGLYPTSYISIGGLVRAADALGVYPDPKAQSLRGQSREEIIAIENSDWSPVTKCRSFAQLNTLQVPQDSLSPDPSFSIFDKTFAASNFLEKVQNNISPQDQQAKNNKKFTIEEISLITQRTMVTEQDGSVELYDGSRAIITRSSSFHKPMKHSRISDKILCSALLDLYERGIKVPPDEESNNVPAQKLAQIYLDNLLQKTTIFIGSLTAAEGTRNLHVVSPFVLHMLYRSASIFTERIRVGDSSKASLDSLRVLRKMLKSLSERWLAADRYLKLLDEDTTLRMARALELEE</sequence>
<dbReference type="OrthoDB" id="270167at2759"/>
<proteinExistence type="predicted"/>
<dbReference type="GO" id="GO:0000981">
    <property type="term" value="F:DNA-binding transcription factor activity, RNA polymerase II-specific"/>
    <property type="evidence" value="ECO:0007669"/>
    <property type="project" value="InterPro"/>
</dbReference>
<keyword evidence="5" id="KW-0539">Nucleus</keyword>
<evidence type="ECO:0000256" key="5">
    <source>
        <dbReference type="ARBA" id="ARBA00023242"/>
    </source>
</evidence>
<protein>
    <recommendedName>
        <fullName evidence="9">Transcription factor domain-containing protein</fullName>
    </recommendedName>
</protein>
<dbReference type="CDD" id="cd12148">
    <property type="entry name" value="fungal_TF_MHR"/>
    <property type="match status" value="1"/>
</dbReference>
<reference evidence="7" key="1">
    <citation type="submission" date="2021-07" db="EMBL/GenBank/DDBJ databases">
        <authorList>
            <person name="Durling M."/>
        </authorList>
    </citation>
    <scope>NUCLEOTIDE SEQUENCE</scope>
</reference>